<feature type="transmembrane region" description="Helical" evidence="7">
    <location>
        <begin position="73"/>
        <end position="101"/>
    </location>
</feature>
<dbReference type="Gene3D" id="1.20.81.30">
    <property type="entry name" value="Type II secretion system (T2SS), domain F"/>
    <property type="match status" value="1"/>
</dbReference>
<comment type="subcellular location">
    <subcellularLocation>
        <location evidence="1">Cell membrane</location>
        <topology evidence="1">Multi-pass membrane protein</topology>
    </subcellularLocation>
</comment>
<dbReference type="EMBL" id="KE356561">
    <property type="protein sequence ID" value="ERG93982.1"/>
    <property type="molecule type" value="Genomic_DNA"/>
</dbReference>
<sequence>MVTKPTHLETTEPPEPRGSRSDKSNWIRRIDNVAYSIFGDFFKRRKDTTFESIGTSLQQARIPISSDLYLSRIAFVTIICTAVIAVIHLGFAIILGVSGIGATFSSLPAPLDIFVGTVLLLLTSLISTGISLGIGIAYPYTRLSLIISDRKRKIDNMIPFATTYLFALTRGGMDFVEALRTLAESDDAYGEAAKETQSVIQDMDYMSIDLPRAMRRGSQRSASTKFSEFMDDLVAIIDSGADMSPFLESKAEEFLEQNEREQENFLETLALLGEVYVTAFVAGPLFLIIITVVMAMLGGSAITQLYGIVYGLLPMMNVAFFILIDTITIDESKRNRTIYTERVNKSIDEVTDEYKEQIEANSRIQNIIKAKEYRESSEYIREPLSWLLDKPFRTLYITAPIAFLYTLVAIIIQPYPLSFEGLSSFPVETTVTYLLIPLSISLIPFTIFYEITTRRKRKILNRFPDSLKQLASSNSIGLTLTESLRATSDATSGVIGEEFNKVSNDIRWYNNITEALVSFANRIKIAEVARTVKLVTKSNEASGDISGVLDIAAKDVTKRQILRKQRFNEMTMYTVVIIISYVVYLFVIAMLDAAFLSEIAAIKESTAGATSTGAGSSSGFGTNLSSLPIDLFRMVFYHSALLQGLGSGLLAGQLGQNDVRAGIKYAIALMTISTIVFLVI</sequence>
<dbReference type="STRING" id="1238425.J07HQW2_00416"/>
<evidence type="ECO:0000256" key="7">
    <source>
        <dbReference type="SAM" id="Phobius"/>
    </source>
</evidence>
<evidence type="ECO:0000259" key="8">
    <source>
        <dbReference type="Pfam" id="PF00482"/>
    </source>
</evidence>
<feature type="transmembrane region" description="Helical" evidence="7">
    <location>
        <begin position="432"/>
        <end position="452"/>
    </location>
</feature>
<dbReference type="Pfam" id="PF00482">
    <property type="entry name" value="T2SSF"/>
    <property type="match status" value="2"/>
</dbReference>
<evidence type="ECO:0000256" key="1">
    <source>
        <dbReference type="ARBA" id="ARBA00004651"/>
    </source>
</evidence>
<feature type="region of interest" description="Disordered" evidence="6">
    <location>
        <begin position="1"/>
        <end position="23"/>
    </location>
</feature>
<dbReference type="InterPro" id="IPR056569">
    <property type="entry name" value="ArlJ-like"/>
</dbReference>
<keyword evidence="4 7" id="KW-1133">Transmembrane helix</keyword>
<proteinExistence type="predicted"/>
<dbReference type="eggNOG" id="arCOG01808">
    <property type="taxonomic scope" value="Archaea"/>
</dbReference>
<evidence type="ECO:0000256" key="2">
    <source>
        <dbReference type="ARBA" id="ARBA00022475"/>
    </source>
</evidence>
<dbReference type="AlphaFoldDB" id="U1PJY9"/>
<dbReference type="InterPro" id="IPR042094">
    <property type="entry name" value="T2SS_GspF_sf"/>
</dbReference>
<accession>U1PJY9</accession>
<evidence type="ECO:0000256" key="3">
    <source>
        <dbReference type="ARBA" id="ARBA00022692"/>
    </source>
</evidence>
<feature type="transmembrane region" description="Helical" evidence="7">
    <location>
        <begin position="305"/>
        <end position="324"/>
    </location>
</feature>
<feature type="transmembrane region" description="Helical" evidence="7">
    <location>
        <begin position="113"/>
        <end position="141"/>
    </location>
</feature>
<evidence type="ECO:0000256" key="6">
    <source>
        <dbReference type="SAM" id="MobiDB-lite"/>
    </source>
</evidence>
<evidence type="ECO:0000256" key="5">
    <source>
        <dbReference type="ARBA" id="ARBA00023136"/>
    </source>
</evidence>
<evidence type="ECO:0000313" key="9">
    <source>
        <dbReference type="EMBL" id="ERG93982.1"/>
    </source>
</evidence>
<feature type="domain" description="Type II secretion system protein GspF" evidence="8">
    <location>
        <begin position="162"/>
        <end position="290"/>
    </location>
</feature>
<feature type="transmembrane region" description="Helical" evidence="7">
    <location>
        <begin position="275"/>
        <end position="299"/>
    </location>
</feature>
<dbReference type="RefSeq" id="WP_021053476.1">
    <property type="nucleotide sequence ID" value="NZ_KE356561.1"/>
</dbReference>
<dbReference type="GO" id="GO:0005886">
    <property type="term" value="C:plasma membrane"/>
    <property type="evidence" value="ECO:0007669"/>
    <property type="project" value="UniProtKB-SubCell"/>
</dbReference>
<dbReference type="PANTHER" id="PTHR35402">
    <property type="entry name" value="INTEGRAL MEMBRANE PROTEIN-RELATED"/>
    <property type="match status" value="1"/>
</dbReference>
<dbReference type="Proteomes" id="UP000030710">
    <property type="component" value="Unassembled WGS sequence"/>
</dbReference>
<protein>
    <submittedName>
        <fullName evidence="9">Flp pilus assembly protein TadC</fullName>
    </submittedName>
</protein>
<feature type="transmembrane region" description="Helical" evidence="7">
    <location>
        <begin position="394"/>
        <end position="412"/>
    </location>
</feature>
<feature type="domain" description="Type II secretion system protein GspF" evidence="8">
    <location>
        <begin position="467"/>
        <end position="591"/>
    </location>
</feature>
<reference evidence="9 10" key="1">
    <citation type="journal article" date="2013" name="PLoS ONE">
        <title>Assembly-driven community genomics of a hypersaline microbial ecosystem.</title>
        <authorList>
            <person name="Podell S."/>
            <person name="Ugalde J.A."/>
            <person name="Narasingarao P."/>
            <person name="Banfield J.F."/>
            <person name="Heidelberg K.B."/>
            <person name="Allen E.E."/>
        </authorList>
    </citation>
    <scope>NUCLEOTIDE SEQUENCE [LARGE SCALE GENOMIC DNA]</scope>
    <source>
        <strain evidence="10">J07HQW2</strain>
    </source>
</reference>
<keyword evidence="2" id="KW-1003">Cell membrane</keyword>
<keyword evidence="5 7" id="KW-0472">Membrane</keyword>
<dbReference type="PANTHER" id="PTHR35402:SF1">
    <property type="entry name" value="TYPE II SECRETION SYSTEM PROTEIN GSPF DOMAIN-CONTAINING PROTEIN"/>
    <property type="match status" value="1"/>
</dbReference>
<evidence type="ECO:0000256" key="4">
    <source>
        <dbReference type="ARBA" id="ARBA00022989"/>
    </source>
</evidence>
<dbReference type="InterPro" id="IPR018076">
    <property type="entry name" value="T2SS_GspF_dom"/>
</dbReference>
<dbReference type="HOGENOM" id="CLU_017646_1_1_2"/>
<keyword evidence="3 7" id="KW-0812">Transmembrane</keyword>
<feature type="transmembrane region" description="Helical" evidence="7">
    <location>
        <begin position="570"/>
        <end position="591"/>
    </location>
</feature>
<evidence type="ECO:0000313" key="10">
    <source>
        <dbReference type="Proteomes" id="UP000030710"/>
    </source>
</evidence>
<name>U1PJY9_9EURY</name>
<organism evidence="9 10">
    <name type="scientific">Haloquadratum walsbyi J07HQW2</name>
    <dbReference type="NCBI Taxonomy" id="1238425"/>
    <lineage>
        <taxon>Archaea</taxon>
        <taxon>Methanobacteriati</taxon>
        <taxon>Methanobacteriota</taxon>
        <taxon>Stenosarchaea group</taxon>
        <taxon>Halobacteria</taxon>
        <taxon>Halobacteriales</taxon>
        <taxon>Haloferacaceae</taxon>
        <taxon>Haloquadratum</taxon>
    </lineage>
</organism>
<gene>
    <name evidence="9" type="ORF">J07HQW2_00416</name>
</gene>